<evidence type="ECO:0000313" key="3">
    <source>
        <dbReference type="Proteomes" id="UP000198372"/>
    </source>
</evidence>
<protein>
    <submittedName>
        <fullName evidence="2">BQ2448_1508 protein</fullName>
    </submittedName>
</protein>
<dbReference type="AlphaFoldDB" id="A0A238FE04"/>
<proteinExistence type="predicted"/>
<feature type="region of interest" description="Disordered" evidence="1">
    <location>
        <begin position="1"/>
        <end position="43"/>
    </location>
</feature>
<organism evidence="2 3">
    <name type="scientific">Microbotryum intermedium</name>
    <dbReference type="NCBI Taxonomy" id="269621"/>
    <lineage>
        <taxon>Eukaryota</taxon>
        <taxon>Fungi</taxon>
        <taxon>Dikarya</taxon>
        <taxon>Basidiomycota</taxon>
        <taxon>Pucciniomycotina</taxon>
        <taxon>Microbotryomycetes</taxon>
        <taxon>Microbotryales</taxon>
        <taxon>Microbotryaceae</taxon>
        <taxon>Microbotryum</taxon>
    </lineage>
</organism>
<evidence type="ECO:0000256" key="1">
    <source>
        <dbReference type="SAM" id="MobiDB-lite"/>
    </source>
</evidence>
<dbReference type="Proteomes" id="UP000198372">
    <property type="component" value="Unassembled WGS sequence"/>
</dbReference>
<accession>A0A238FE04</accession>
<keyword evidence="3" id="KW-1185">Reference proteome</keyword>
<dbReference type="EMBL" id="FMSP01000005">
    <property type="protein sequence ID" value="SCV70114.1"/>
    <property type="molecule type" value="Genomic_DNA"/>
</dbReference>
<dbReference type="STRING" id="269621.A0A238FE04"/>
<evidence type="ECO:0000313" key="2">
    <source>
        <dbReference type="EMBL" id="SCV70114.1"/>
    </source>
</evidence>
<feature type="compositionally biased region" description="Pro residues" evidence="1">
    <location>
        <begin position="7"/>
        <end position="22"/>
    </location>
</feature>
<reference evidence="3" key="1">
    <citation type="submission" date="2016-09" db="EMBL/GenBank/DDBJ databases">
        <authorList>
            <person name="Jeantristanb JTB J.-T."/>
            <person name="Ricardo R."/>
        </authorList>
    </citation>
    <scope>NUCLEOTIDE SEQUENCE [LARGE SCALE GENOMIC DNA]</scope>
</reference>
<sequence length="213" mass="23769">MTSRVPHPLPARPASPKSPAPLPSTLAASHAQAKAPEPNRPPHRLLDVFYREHKALADLLPTELIARVEDTPSYVSFVRQTIVATCAIDEHDDEGWRALQQLQYEARDAVTVGMQDAIHTRIFAQHTKKLAKARQAPGTWTSSTPKNVLCLGYRPVRLLLLATETSARRMLPIDITTSRHHRPACGTDTRLCSSYRSMSTDRIRSGRETQPKL</sequence>
<gene>
    <name evidence="2" type="ORF">BQ2448_1508</name>
</gene>
<name>A0A238FE04_9BASI</name>